<dbReference type="PANTHER" id="PTHR40619">
    <property type="entry name" value="FUNGAL STAND N-TERMINAL GOODBYE DOMAIN-CONTAINING PROTEIN"/>
    <property type="match status" value="1"/>
</dbReference>
<keyword evidence="2" id="KW-1185">Reference proteome</keyword>
<protein>
    <submittedName>
        <fullName evidence="1">Uncharacterized protein</fullName>
    </submittedName>
</protein>
<organism evidence="1 2">
    <name type="scientific">Sporothrix curviconia</name>
    <dbReference type="NCBI Taxonomy" id="1260050"/>
    <lineage>
        <taxon>Eukaryota</taxon>
        <taxon>Fungi</taxon>
        <taxon>Dikarya</taxon>
        <taxon>Ascomycota</taxon>
        <taxon>Pezizomycotina</taxon>
        <taxon>Sordariomycetes</taxon>
        <taxon>Sordariomycetidae</taxon>
        <taxon>Ophiostomatales</taxon>
        <taxon>Ophiostomataceae</taxon>
        <taxon>Sporothrix</taxon>
    </lineage>
</organism>
<reference evidence="1 2" key="1">
    <citation type="submission" date="2024-01" db="EMBL/GenBank/DDBJ databases">
        <authorList>
            <person name="Allen C."/>
            <person name="Tagirdzhanova G."/>
        </authorList>
    </citation>
    <scope>NUCLEOTIDE SEQUENCE [LARGE SCALE GENOMIC DNA]</scope>
</reference>
<dbReference type="Proteomes" id="UP001642405">
    <property type="component" value="Unassembled WGS sequence"/>
</dbReference>
<name>A0ABP0AY09_9PEZI</name>
<accession>A0ABP0AY09</accession>
<comment type="caution">
    <text evidence="1">The sequence shown here is derived from an EMBL/GenBank/DDBJ whole genome shotgun (WGS) entry which is preliminary data.</text>
</comment>
<dbReference type="EMBL" id="CAWUHB010000005">
    <property type="protein sequence ID" value="CAK7212185.1"/>
    <property type="molecule type" value="Genomic_DNA"/>
</dbReference>
<evidence type="ECO:0000313" key="2">
    <source>
        <dbReference type="Proteomes" id="UP001642405"/>
    </source>
</evidence>
<gene>
    <name evidence="1" type="ORF">SCUCBS95973_001356</name>
</gene>
<proteinExistence type="predicted"/>
<evidence type="ECO:0000313" key="1">
    <source>
        <dbReference type="EMBL" id="CAK7212185.1"/>
    </source>
</evidence>
<sequence length="619" mass="71296">MYLRHHGDDIHQALDVRVNPTTYSEDRQQLEVLVTPNVKAALEWYRKENSDVEFDVLNCSWDDLFVQMARAQGDHEARVNRKGNWFKYLWRKAGTQKEAIEPWLQLIPDEYGLSLVRGAIAIVFHIAEKSHEKEKSLLEGFELITETIHNAMSKGKNLFEKFKNKQEKQKSVNIEGMLKKVQKKSTELDQCAERILARKAIETHEGIGHLQLEAGTQRSMITEVRTDQTHLVAMAHETSNSVKLMDHKLSYIGYMAESAFRAMSERERIVDEEKREFMNKDREQIQAAVSAQNFTMGLLAEYFKDIHRTQNLLMDEQNQIRREIRRSLTPVPDRRSGLILQPEALMDILRVPFRMVNDDLTKAFQHGSDFSRQAHEQAQSLFLEPMFRDWMGSRNSEFLLVDGNDSSATRRIVSPMSHLCAQMSGAVETMHGRGNVVLLHFWCSMHVDRETTARGPRGMVRTLLAQLVAVILIWNHEAVFDFGHVDGERAFLAAMEDGSLSALHYAFTRLLKMVPRDMPIYCIIDNVAVFEDERFRADLVGVVHMLQDIVSVNRHCFKVLLTCPFRNTYLMRRGHVSDRDHVVLQAGGRGGLGWMTDRSVLSHISRDYPRDDPQGGPRR</sequence>
<dbReference type="PANTHER" id="PTHR40619:SF3">
    <property type="entry name" value="FUNGAL STAND N-TERMINAL GOODBYE DOMAIN-CONTAINING PROTEIN"/>
    <property type="match status" value="1"/>
</dbReference>